<protein>
    <submittedName>
        <fullName evidence="3">Addiction module toxin, RelE/StbE family</fullName>
    </submittedName>
</protein>
<evidence type="ECO:0000313" key="3">
    <source>
        <dbReference type="EMBL" id="ACL21892.1"/>
    </source>
</evidence>
<dbReference type="EMBL" id="CP001336">
    <property type="protein sequence ID" value="ACL21892.1"/>
    <property type="molecule type" value="Genomic_DNA"/>
</dbReference>
<dbReference type="PANTHER" id="PTHR33755">
    <property type="entry name" value="TOXIN PARE1-RELATED"/>
    <property type="match status" value="1"/>
</dbReference>
<dbReference type="InterPro" id="IPR007712">
    <property type="entry name" value="RelE/ParE_toxin"/>
</dbReference>
<evidence type="ECO:0000313" key="4">
    <source>
        <dbReference type="Proteomes" id="UP000007726"/>
    </source>
</evidence>
<name>B8FSA4_DESHD</name>
<reference evidence="3 4" key="1">
    <citation type="journal article" date="2012" name="BMC Microbiol.">
        <title>Genome sequence of Desulfitobacterium hafniense DCB-2, a Gram-positive anaerobe capable of dehalogenation and metal reduction.</title>
        <authorList>
            <person name="Kim S.H."/>
            <person name="Harzman C."/>
            <person name="Davis J.K."/>
            <person name="Hutcheson R."/>
            <person name="Broderick J.B."/>
            <person name="Marsh T.L."/>
            <person name="Tiedje J.M."/>
        </authorList>
    </citation>
    <scope>NUCLEOTIDE SEQUENCE [LARGE SCALE GENOMIC DNA]</scope>
    <source>
        <strain evidence="4">DSM 10664 / DCB-2</strain>
    </source>
</reference>
<proteinExistence type="inferred from homology"/>
<dbReference type="InterPro" id="IPR035093">
    <property type="entry name" value="RelE/ParE_toxin_dom_sf"/>
</dbReference>
<dbReference type="Proteomes" id="UP000007726">
    <property type="component" value="Chromosome"/>
</dbReference>
<comment type="similarity">
    <text evidence="1">Belongs to the RelE toxin family.</text>
</comment>
<dbReference type="RefSeq" id="WP_015944857.1">
    <property type="nucleotide sequence ID" value="NC_011830.1"/>
</dbReference>
<evidence type="ECO:0000256" key="1">
    <source>
        <dbReference type="ARBA" id="ARBA00006226"/>
    </source>
</evidence>
<dbReference type="InterPro" id="IPR051803">
    <property type="entry name" value="TA_system_RelE-like_toxin"/>
</dbReference>
<organism evidence="3 4">
    <name type="scientific">Desulfitobacterium hafniense (strain DSM 10664 / DCB-2)</name>
    <dbReference type="NCBI Taxonomy" id="272564"/>
    <lineage>
        <taxon>Bacteria</taxon>
        <taxon>Bacillati</taxon>
        <taxon>Bacillota</taxon>
        <taxon>Clostridia</taxon>
        <taxon>Eubacteriales</taxon>
        <taxon>Desulfitobacteriaceae</taxon>
        <taxon>Desulfitobacterium</taxon>
    </lineage>
</organism>
<dbReference type="Pfam" id="PF05016">
    <property type="entry name" value="ParE_toxin"/>
    <property type="match status" value="1"/>
</dbReference>
<sequence length="102" mass="11629">MIKYKVTLLQVARDDIGEIFIYIGADNPESALGISEKIIEKIDLLAEFPYAGKIVPDSALAKQEYRMLIVSNYIVFYKVIDNEVIVYRVLHGMRDCPGLFNE</sequence>
<dbReference type="AlphaFoldDB" id="B8FSA4"/>
<dbReference type="DNASU" id="7260897"/>
<evidence type="ECO:0000256" key="2">
    <source>
        <dbReference type="ARBA" id="ARBA00022649"/>
    </source>
</evidence>
<dbReference type="SUPFAM" id="SSF143011">
    <property type="entry name" value="RelE-like"/>
    <property type="match status" value="1"/>
</dbReference>
<dbReference type="HOGENOM" id="CLU_147162_6_2_9"/>
<dbReference type="Gene3D" id="3.30.2310.20">
    <property type="entry name" value="RelE-like"/>
    <property type="match status" value="1"/>
</dbReference>
<keyword evidence="2" id="KW-1277">Toxin-antitoxin system</keyword>
<gene>
    <name evidence="3" type="ordered locus">Dhaf_3876</name>
</gene>
<accession>B8FSA4</accession>
<dbReference type="KEGG" id="dhd:Dhaf_3876"/>